<dbReference type="Proteomes" id="UP000230066">
    <property type="component" value="Unassembled WGS sequence"/>
</dbReference>
<feature type="region of interest" description="Disordered" evidence="4">
    <location>
        <begin position="625"/>
        <end position="647"/>
    </location>
</feature>
<feature type="compositionally biased region" description="Acidic residues" evidence="4">
    <location>
        <begin position="205"/>
        <end position="217"/>
    </location>
</feature>
<proteinExistence type="inferred from homology"/>
<evidence type="ECO:0000256" key="1">
    <source>
        <dbReference type="ARBA" id="ARBA00004123"/>
    </source>
</evidence>
<organism evidence="6 7">
    <name type="scientific">Fasciola hepatica</name>
    <name type="common">Liver fluke</name>
    <dbReference type="NCBI Taxonomy" id="6192"/>
    <lineage>
        <taxon>Eukaryota</taxon>
        <taxon>Metazoa</taxon>
        <taxon>Spiralia</taxon>
        <taxon>Lophotrochozoa</taxon>
        <taxon>Platyhelminthes</taxon>
        <taxon>Trematoda</taxon>
        <taxon>Digenea</taxon>
        <taxon>Plagiorchiida</taxon>
        <taxon>Echinostomata</taxon>
        <taxon>Echinostomatoidea</taxon>
        <taxon>Fasciolidae</taxon>
        <taxon>Fasciola</taxon>
    </lineage>
</organism>
<accession>A0A4E0S059</accession>
<dbReference type="Pfam" id="PF07842">
    <property type="entry name" value="GCFC"/>
    <property type="match status" value="1"/>
</dbReference>
<evidence type="ECO:0000256" key="2">
    <source>
        <dbReference type="ARBA" id="ARBA00010801"/>
    </source>
</evidence>
<keyword evidence="7" id="KW-1185">Reference proteome</keyword>
<feature type="region of interest" description="Disordered" evidence="4">
    <location>
        <begin position="474"/>
        <end position="494"/>
    </location>
</feature>
<dbReference type="PANTHER" id="PTHR12214:SF0">
    <property type="entry name" value="LD29489P"/>
    <property type="match status" value="1"/>
</dbReference>
<comment type="caution">
    <text evidence="6">The sequence shown here is derived from an EMBL/GenBank/DDBJ whole genome shotgun (WGS) entry which is preliminary data.</text>
</comment>
<feature type="domain" description="GCF C-terminal" evidence="5">
    <location>
        <begin position="548"/>
        <end position="788"/>
    </location>
</feature>
<comment type="similarity">
    <text evidence="2">Belongs to the GCF family.</text>
</comment>
<keyword evidence="3" id="KW-0539">Nucleus</keyword>
<gene>
    <name evidence="6" type="ORF">D915_003858</name>
</gene>
<name>A0A4E0S059_FASHE</name>
<feature type="compositionally biased region" description="Basic residues" evidence="4">
    <location>
        <begin position="79"/>
        <end position="91"/>
    </location>
</feature>
<dbReference type="GO" id="GO:0005634">
    <property type="term" value="C:nucleus"/>
    <property type="evidence" value="ECO:0007669"/>
    <property type="project" value="UniProtKB-SubCell"/>
</dbReference>
<feature type="region of interest" description="Disordered" evidence="4">
    <location>
        <begin position="265"/>
        <end position="284"/>
    </location>
</feature>
<dbReference type="InterPro" id="IPR012890">
    <property type="entry name" value="GCFC2-like"/>
</dbReference>
<feature type="compositionally biased region" description="Basic and acidic residues" evidence="4">
    <location>
        <begin position="103"/>
        <end position="114"/>
    </location>
</feature>
<reference evidence="6" key="1">
    <citation type="submission" date="2019-03" db="EMBL/GenBank/DDBJ databases">
        <title>Improved annotation for the trematode Fasciola hepatica.</title>
        <authorList>
            <person name="Choi Y.-J."/>
            <person name="Martin J."/>
            <person name="Mitreva M."/>
        </authorList>
    </citation>
    <scope>NUCLEOTIDE SEQUENCE [LARGE SCALE GENOMIC DNA]</scope>
</reference>
<comment type="subcellular location">
    <subcellularLocation>
        <location evidence="1">Nucleus</location>
    </subcellularLocation>
</comment>
<dbReference type="GO" id="GO:0003677">
    <property type="term" value="F:DNA binding"/>
    <property type="evidence" value="ECO:0007669"/>
    <property type="project" value="InterPro"/>
</dbReference>
<feature type="region of interest" description="Disordered" evidence="4">
    <location>
        <begin position="184"/>
        <end position="234"/>
    </location>
</feature>
<dbReference type="InterPro" id="IPR022783">
    <property type="entry name" value="GCFC_dom"/>
</dbReference>
<evidence type="ECO:0000256" key="3">
    <source>
        <dbReference type="ARBA" id="ARBA00023242"/>
    </source>
</evidence>
<protein>
    <submittedName>
        <fullName evidence="6">PAX3-and PAX7-binding protein 1</fullName>
    </submittedName>
</protein>
<evidence type="ECO:0000313" key="6">
    <source>
        <dbReference type="EMBL" id="THD25292.1"/>
    </source>
</evidence>
<dbReference type="PANTHER" id="PTHR12214">
    <property type="entry name" value="GC-RICH SEQUENCE DNA-BINDING FACTOR"/>
    <property type="match status" value="1"/>
</dbReference>
<feature type="region of interest" description="Disordered" evidence="4">
    <location>
        <begin position="79"/>
        <end position="147"/>
    </location>
</feature>
<dbReference type="AlphaFoldDB" id="A0A4E0S059"/>
<evidence type="ECO:0000256" key="4">
    <source>
        <dbReference type="SAM" id="MobiDB-lite"/>
    </source>
</evidence>
<evidence type="ECO:0000259" key="5">
    <source>
        <dbReference type="Pfam" id="PF07842"/>
    </source>
</evidence>
<sequence length="919" mass="104604">MSDVFIKKVRRNYRSKARDSDEEIPNEQESLYEQGAKVTFVAPVSTGVKKSKSVLSFEDDLDPDDGDEFKVKKTNLSRRLTKQVKDHKKKKPNDNAAVIKVVNRKEPIERKPDPPEEEEQADSEEKLERLRKQLLDLAEDEESEPETVCDVKVNPLLKKGAIPDAATIHMARKQREKAKILLESADTTDIVHPSGRSGNKRLVNEDDDDDDEDDEGDDNSRYVQSTSGTRRPAFVVSEARDTIVKRQAIGARLRHRENELESIRQDFLATEHGSDRDSDQEAEWERQQIQKALINQNPAVMEALQPTTRTDSSTFLPGNSADPSSTEHLFPALNAASVTLDNVKACLMEKYEKMSKSLAEHSTALKQAQLDLKRGRQVQTECRKRLPELAQKFAYAQELKSYVDDLVECFNEKMSKLEYLEKRSIILLRERYQKLIERRRQDMKDMADFATQTSAPQNQTSKNPDELKQIEAKRRRCAERESRRMRRQRARENASGAQIMVPHHVDGTSTDDEEPQSVIAKRKADLDALLVDADALFEDVVDEYCHLPSILQRFADWYNHYPQSYAEAYAALCLPQLFSPIVRLQMIGWSPFASQTDSTNLDQMDWFRDLLDFACLPPDLTHVKSEPAVKDESGNDENSITDSSYSDKHPEDVLRLLPYTVEKVVLLRLNELILASWDPLSGRESQQLFHLVRDLTTTYPTLCVGSRLTEQLFETIVRRMEVTIQEDIFIPLYPKHLMQNRQSPAYNFFDRQFHVGMKLLKNILMWHNVISNEALQHVSLTCLINRYLLVGLASLLSVVTPTGTGSQSAAEEIKVTSSATGANVVALTYQYVCDRLCEIVDLIPRDWFSSSCRVKAEPSNGTCDEESKPISSIPDPLTQLRRFLAQLLDRCVNGSGQLAGATTEREWIAALSRLKSLVD</sequence>
<evidence type="ECO:0000313" key="7">
    <source>
        <dbReference type="Proteomes" id="UP000230066"/>
    </source>
</evidence>
<feature type="region of interest" description="Disordered" evidence="4">
    <location>
        <begin position="308"/>
        <end position="327"/>
    </location>
</feature>
<dbReference type="EMBL" id="JXXN02001205">
    <property type="protein sequence ID" value="THD25292.1"/>
    <property type="molecule type" value="Genomic_DNA"/>
</dbReference>
<dbReference type="GO" id="GO:0000398">
    <property type="term" value="P:mRNA splicing, via spliceosome"/>
    <property type="evidence" value="ECO:0007669"/>
    <property type="project" value="InterPro"/>
</dbReference>
<feature type="compositionally biased region" description="Basic and acidic residues" evidence="4">
    <location>
        <begin position="123"/>
        <end position="134"/>
    </location>
</feature>
<feature type="compositionally biased region" description="Basic and acidic residues" evidence="4">
    <location>
        <begin position="272"/>
        <end position="284"/>
    </location>
</feature>
<feature type="compositionally biased region" description="Acidic residues" evidence="4">
    <location>
        <begin position="137"/>
        <end position="147"/>
    </location>
</feature>